<protein>
    <recommendedName>
        <fullName evidence="4">Asp23/Gls24 family envelope stress response protein</fullName>
    </recommendedName>
</protein>
<dbReference type="Proteomes" id="UP000019591">
    <property type="component" value="Chromosome"/>
</dbReference>
<dbReference type="RefSeq" id="WP_025435741.1">
    <property type="nucleotide sequence ID" value="NZ_CP007452.1"/>
</dbReference>
<keyword evidence="3" id="KW-1185">Reference proteome</keyword>
<dbReference type="EMBL" id="CP007452">
    <property type="protein sequence ID" value="AHM56757.1"/>
    <property type="molecule type" value="Genomic_DNA"/>
</dbReference>
<evidence type="ECO:0000256" key="1">
    <source>
        <dbReference type="ARBA" id="ARBA00005721"/>
    </source>
</evidence>
<dbReference type="PANTHER" id="PTHR34297">
    <property type="entry name" value="HYPOTHETICAL CYTOSOLIC PROTEIN-RELATED"/>
    <property type="match status" value="1"/>
</dbReference>
<dbReference type="HOGENOM" id="CLU_113198_2_2_9"/>
<sequence>MAGKIENKYGSIYIESEVVAKIAGRAAVECYGLVGLASKSVKNGIVELLKLENMSKGVTVELTEESLAIELYVIIQYGTKISEVAHNIMDRVKYSVEKQTGLDVTKIDIKVQGIRVGK</sequence>
<evidence type="ECO:0008006" key="4">
    <source>
        <dbReference type="Google" id="ProtNLM"/>
    </source>
</evidence>
<accession>W8TKP3</accession>
<name>W8TKP3_PEPAC</name>
<dbReference type="Pfam" id="PF03780">
    <property type="entry name" value="Asp23"/>
    <property type="match status" value="1"/>
</dbReference>
<dbReference type="AlphaFoldDB" id="W8TKP3"/>
<organism evidence="2 3">
    <name type="scientific">Peptoclostridium acidaminophilum DSM 3953</name>
    <dbReference type="NCBI Taxonomy" id="1286171"/>
    <lineage>
        <taxon>Bacteria</taxon>
        <taxon>Bacillati</taxon>
        <taxon>Bacillota</taxon>
        <taxon>Clostridia</taxon>
        <taxon>Peptostreptococcales</taxon>
        <taxon>Peptoclostridiaceae</taxon>
        <taxon>Peptoclostridium</taxon>
    </lineage>
</organism>
<dbReference type="InterPro" id="IPR005531">
    <property type="entry name" value="Asp23"/>
</dbReference>
<comment type="similarity">
    <text evidence="1">Belongs to the asp23 family.</text>
</comment>
<dbReference type="PATRIC" id="fig|1286171.3.peg.1413"/>
<proteinExistence type="inferred from homology"/>
<evidence type="ECO:0000313" key="3">
    <source>
        <dbReference type="Proteomes" id="UP000019591"/>
    </source>
</evidence>
<dbReference type="eggNOG" id="COG1302">
    <property type="taxonomic scope" value="Bacteria"/>
</dbReference>
<evidence type="ECO:0000313" key="2">
    <source>
        <dbReference type="EMBL" id="AHM56757.1"/>
    </source>
</evidence>
<gene>
    <name evidence="2" type="ORF">EAL2_c14620</name>
</gene>
<dbReference type="PANTHER" id="PTHR34297:SF2">
    <property type="entry name" value="ASP23_GLS24 FAMILY ENVELOPE STRESS RESPONSE PROTEIN"/>
    <property type="match status" value="1"/>
</dbReference>
<reference evidence="2 3" key="1">
    <citation type="journal article" date="2014" name="Genome Announc.">
        <title>Complete Genome Sequence of Amino Acid-Utilizing Eubacterium acidaminophilum al-2 (DSM 3953).</title>
        <authorList>
            <person name="Poehlein A."/>
            <person name="Andreesen J.R."/>
            <person name="Daniel R."/>
        </authorList>
    </citation>
    <scope>NUCLEOTIDE SEQUENCE [LARGE SCALE GENOMIC DNA]</scope>
    <source>
        <strain evidence="2 3">DSM 3953</strain>
    </source>
</reference>
<dbReference type="KEGG" id="eac:EAL2_c14620"/>
<dbReference type="STRING" id="1286171.EAL2_c14620"/>
<dbReference type="OrthoDB" id="9791482at2"/>